<keyword evidence="2" id="KW-0472">Membrane</keyword>
<feature type="compositionally biased region" description="Basic and acidic residues" evidence="1">
    <location>
        <begin position="88"/>
        <end position="97"/>
    </location>
</feature>
<dbReference type="PANTHER" id="PTHR42085:SF2">
    <property type="entry name" value="F-BOX DOMAIN-CONTAINING PROTEIN"/>
    <property type="match status" value="1"/>
</dbReference>
<keyword evidence="2" id="KW-0812">Transmembrane</keyword>
<evidence type="ECO:0000313" key="3">
    <source>
        <dbReference type="EMBL" id="CAF9921200.1"/>
    </source>
</evidence>
<feature type="region of interest" description="Disordered" evidence="1">
    <location>
        <begin position="70"/>
        <end position="100"/>
    </location>
</feature>
<dbReference type="Proteomes" id="UP000664521">
    <property type="component" value="Unassembled WGS sequence"/>
</dbReference>
<name>A0A8H3IN05_9LECA</name>
<evidence type="ECO:0000256" key="2">
    <source>
        <dbReference type="SAM" id="Phobius"/>
    </source>
</evidence>
<dbReference type="PANTHER" id="PTHR42085">
    <property type="entry name" value="F-BOX DOMAIN-CONTAINING PROTEIN"/>
    <property type="match status" value="1"/>
</dbReference>
<evidence type="ECO:0000313" key="4">
    <source>
        <dbReference type="Proteomes" id="UP000664521"/>
    </source>
</evidence>
<sequence length="352" mass="40023">MTTTSSKEQIGSSVLPSQLGSMQTIVLVLLGLVFLTSKLAGILVVVMLGIIIHNSNHFVGSSGIENVNNAVPIDNEQSGPSSKTPGKAAKEPNKAHQQDQSPLFAKLPVELRIAVYKHLLVSELEGRLLQPNELISENASKFRFKEFAYRANGLPGPGIDSTFLRCCRRIYEEALPVLYGDNIFKFSYADEIREFRSREIVPIQATRKKANQLVRFNLRLCSEGRLSMICKLELKFEGRNVYGPTKMDKWEEFLIKDSDEDKIENVRFPKLETLLLDFEAWQLHWDHRLVIHPFVYMFRGASGLKSLVVAGVENEDDLERFKRALLREGGEFFPGYPPVQRQINKLEDDIWI</sequence>
<feature type="transmembrane region" description="Helical" evidence="2">
    <location>
        <begin position="25"/>
        <end position="52"/>
    </location>
</feature>
<keyword evidence="4" id="KW-1185">Reference proteome</keyword>
<dbReference type="OrthoDB" id="2951834at2759"/>
<proteinExistence type="predicted"/>
<feature type="compositionally biased region" description="Polar residues" evidence="1">
    <location>
        <begin position="70"/>
        <end position="84"/>
    </location>
</feature>
<gene>
    <name evidence="3" type="ORF">HETSPECPRED_004461</name>
</gene>
<dbReference type="AlphaFoldDB" id="A0A8H3IN05"/>
<protein>
    <submittedName>
        <fullName evidence="3">Uncharacterized protein</fullName>
    </submittedName>
</protein>
<organism evidence="3 4">
    <name type="scientific">Heterodermia speciosa</name>
    <dbReference type="NCBI Taxonomy" id="116794"/>
    <lineage>
        <taxon>Eukaryota</taxon>
        <taxon>Fungi</taxon>
        <taxon>Dikarya</taxon>
        <taxon>Ascomycota</taxon>
        <taxon>Pezizomycotina</taxon>
        <taxon>Lecanoromycetes</taxon>
        <taxon>OSLEUM clade</taxon>
        <taxon>Lecanoromycetidae</taxon>
        <taxon>Caliciales</taxon>
        <taxon>Physciaceae</taxon>
        <taxon>Heterodermia</taxon>
    </lineage>
</organism>
<dbReference type="EMBL" id="CAJPDS010000027">
    <property type="protein sequence ID" value="CAF9921200.1"/>
    <property type="molecule type" value="Genomic_DNA"/>
</dbReference>
<dbReference type="InterPro" id="IPR038883">
    <property type="entry name" value="AN11006-like"/>
</dbReference>
<comment type="caution">
    <text evidence="3">The sequence shown here is derived from an EMBL/GenBank/DDBJ whole genome shotgun (WGS) entry which is preliminary data.</text>
</comment>
<keyword evidence="2" id="KW-1133">Transmembrane helix</keyword>
<reference evidence="3" key="1">
    <citation type="submission" date="2021-03" db="EMBL/GenBank/DDBJ databases">
        <authorList>
            <person name="Tagirdzhanova G."/>
        </authorList>
    </citation>
    <scope>NUCLEOTIDE SEQUENCE</scope>
</reference>
<evidence type="ECO:0000256" key="1">
    <source>
        <dbReference type="SAM" id="MobiDB-lite"/>
    </source>
</evidence>
<accession>A0A8H3IN05</accession>